<dbReference type="AlphaFoldDB" id="A0AAV6Y1T1"/>
<organism evidence="18 19">
    <name type="scientific">Buddleja alternifolia</name>
    <dbReference type="NCBI Taxonomy" id="168488"/>
    <lineage>
        <taxon>Eukaryota</taxon>
        <taxon>Viridiplantae</taxon>
        <taxon>Streptophyta</taxon>
        <taxon>Embryophyta</taxon>
        <taxon>Tracheophyta</taxon>
        <taxon>Spermatophyta</taxon>
        <taxon>Magnoliopsida</taxon>
        <taxon>eudicotyledons</taxon>
        <taxon>Gunneridae</taxon>
        <taxon>Pentapetalae</taxon>
        <taxon>asterids</taxon>
        <taxon>lamiids</taxon>
        <taxon>Lamiales</taxon>
        <taxon>Scrophulariaceae</taxon>
        <taxon>Buddlejeae</taxon>
        <taxon>Buddleja</taxon>
    </lineage>
</organism>
<dbReference type="Pfam" id="PF00056">
    <property type="entry name" value="Ldh_1_N"/>
    <property type="match status" value="1"/>
</dbReference>
<feature type="binding site" evidence="12">
    <location>
        <position position="192"/>
    </location>
    <ligand>
        <name>substrate</name>
    </ligand>
</feature>
<evidence type="ECO:0000256" key="1">
    <source>
        <dbReference type="ARBA" id="ARBA00004305"/>
    </source>
</evidence>
<evidence type="ECO:0000259" key="16">
    <source>
        <dbReference type="Pfam" id="PF00056"/>
    </source>
</evidence>
<dbReference type="EMBL" id="WHWC01000003">
    <property type="protein sequence ID" value="KAG8386392.1"/>
    <property type="molecule type" value="Genomic_DNA"/>
</dbReference>
<comment type="similarity">
    <text evidence="2">Belongs to the LDH/MDH superfamily. MDH type 1 family.</text>
</comment>
<dbReference type="Gene3D" id="3.90.110.10">
    <property type="entry name" value="Lactate dehydrogenase/glycoside hydrolase, family 4, C-terminal"/>
    <property type="match status" value="1"/>
</dbReference>
<dbReference type="PANTHER" id="PTHR11540">
    <property type="entry name" value="MALATE AND LACTATE DEHYDROGENASE"/>
    <property type="match status" value="1"/>
</dbReference>
<dbReference type="FunFam" id="3.90.110.10:FF:000001">
    <property type="entry name" value="Malate dehydrogenase"/>
    <property type="match status" value="1"/>
</dbReference>
<dbReference type="Pfam" id="PF02866">
    <property type="entry name" value="Ldh_1_C"/>
    <property type="match status" value="1"/>
</dbReference>
<feature type="binding site" evidence="13">
    <location>
        <position position="73"/>
    </location>
    <ligand>
        <name>NAD(+)</name>
        <dbReference type="ChEBI" id="CHEBI:57540"/>
    </ligand>
</feature>
<sequence length="374" mass="39145">MTVAMLRSVLRRSSCSSTAAAASSSSVLSRRGFASGPAPERKVAVLGAAGGIGQPLSLLMKLNPLVSSLSLYDIAGTPGVAADVSHINTRSEVKGYAGEEQLGQALEGADIVIIPAGVPRKPGMTRDDLFKINAGIVKSLCEAIAKYCPNALVNMISNPVNSTVPIAAEVFKIKGVYDERKLFGVTTLDVVRAKTFYAGKAKVNVADVNVPVIGGHAGVTILPLFSQATPRANLSDDEITALTKRTQDGGTEVVEAKAGKGSATLSMAYAGAIFSDACLKGLNGVPDVVECSFVQSTVTELPFFASKVKSLLVRHLTLYKCFILVLSLVRLGKNGVEEVLGLGPLTDYEQQGLEALKPELKSSIEKGIAFVHGN</sequence>
<feature type="domain" description="Lactate/malate dehydrogenase N-terminal" evidence="16">
    <location>
        <begin position="42"/>
        <end position="184"/>
    </location>
</feature>
<evidence type="ECO:0000256" key="5">
    <source>
        <dbReference type="ARBA" id="ARBA00022532"/>
    </source>
</evidence>
<dbReference type="PIRSF" id="PIRSF000102">
    <property type="entry name" value="Lac_mal_DH"/>
    <property type="match status" value="1"/>
</dbReference>
<reference evidence="18" key="1">
    <citation type="submission" date="2019-10" db="EMBL/GenBank/DDBJ databases">
        <authorList>
            <person name="Zhang R."/>
            <person name="Pan Y."/>
            <person name="Wang J."/>
            <person name="Ma R."/>
            <person name="Yu S."/>
        </authorList>
    </citation>
    <scope>NUCLEOTIDE SEQUENCE</scope>
    <source>
        <strain evidence="18">LA-IB0</strain>
        <tissue evidence="18">Leaf</tissue>
    </source>
</reference>
<dbReference type="GO" id="GO:0006099">
    <property type="term" value="P:tricarboxylic acid cycle"/>
    <property type="evidence" value="ECO:0007669"/>
    <property type="project" value="UniProtKB-KW"/>
</dbReference>
<dbReference type="Proteomes" id="UP000826271">
    <property type="component" value="Unassembled WGS sequence"/>
</dbReference>
<protein>
    <recommendedName>
        <fullName evidence="4 15">Malate dehydrogenase</fullName>
        <ecNumber evidence="4 15">1.1.1.37</ecNumber>
    </recommendedName>
</protein>
<evidence type="ECO:0000313" key="18">
    <source>
        <dbReference type="EMBL" id="KAG8386392.1"/>
    </source>
</evidence>
<comment type="subunit">
    <text evidence="3">Homodimer.</text>
</comment>
<dbReference type="InterPro" id="IPR022383">
    <property type="entry name" value="Lactate/malate_DH_C"/>
</dbReference>
<evidence type="ECO:0000256" key="6">
    <source>
        <dbReference type="ARBA" id="ARBA00022946"/>
    </source>
</evidence>
<evidence type="ECO:0000256" key="12">
    <source>
        <dbReference type="PIRSR" id="PIRSR000102-2"/>
    </source>
</evidence>
<dbReference type="Gene3D" id="3.40.50.720">
    <property type="entry name" value="NAD(P)-binding Rossmann-like Domain"/>
    <property type="match status" value="1"/>
</dbReference>
<evidence type="ECO:0000256" key="2">
    <source>
        <dbReference type="ARBA" id="ARBA00008824"/>
    </source>
</evidence>
<comment type="catalytic activity">
    <reaction evidence="10 15">
        <text>(S)-malate + NAD(+) = oxaloacetate + NADH + H(+)</text>
        <dbReference type="Rhea" id="RHEA:21432"/>
        <dbReference type="ChEBI" id="CHEBI:15378"/>
        <dbReference type="ChEBI" id="CHEBI:15589"/>
        <dbReference type="ChEBI" id="CHEBI:16452"/>
        <dbReference type="ChEBI" id="CHEBI:57540"/>
        <dbReference type="ChEBI" id="CHEBI:57945"/>
        <dbReference type="EC" id="1.1.1.37"/>
    </reaction>
</comment>
<evidence type="ECO:0000256" key="11">
    <source>
        <dbReference type="PIRSR" id="PIRSR000102-1"/>
    </source>
</evidence>
<dbReference type="NCBIfam" id="TIGR01772">
    <property type="entry name" value="MDH_euk_gproteo"/>
    <property type="match status" value="1"/>
</dbReference>
<dbReference type="FunFam" id="3.40.50.720:FF:000013">
    <property type="entry name" value="Malate dehydrogenase"/>
    <property type="match status" value="1"/>
</dbReference>
<evidence type="ECO:0000256" key="9">
    <source>
        <dbReference type="ARBA" id="ARBA00023128"/>
    </source>
</evidence>
<feature type="binding site" evidence="13">
    <location>
        <position position="133"/>
    </location>
    <ligand>
        <name>NAD(+)</name>
        <dbReference type="ChEBI" id="CHEBI:57540"/>
    </ligand>
</feature>
<comment type="caution">
    <text evidence="18">The sequence shown here is derived from an EMBL/GenBank/DDBJ whole genome shotgun (WGS) entry which is preliminary data.</text>
</comment>
<dbReference type="PANTHER" id="PTHR11540:SF58">
    <property type="entry name" value="MALATE DEHYDROGENASE 1, MITOCHONDRIAL-RELATED"/>
    <property type="match status" value="1"/>
</dbReference>
<dbReference type="InterPro" id="IPR010097">
    <property type="entry name" value="Malate_DH_type1"/>
</dbReference>
<keyword evidence="9" id="KW-0496">Mitochondrion</keyword>
<proteinExistence type="inferred from homology"/>
<evidence type="ECO:0000256" key="7">
    <source>
        <dbReference type="ARBA" id="ARBA00023002"/>
    </source>
</evidence>
<keyword evidence="8 13" id="KW-0520">NAD</keyword>
<dbReference type="SUPFAM" id="SSF51735">
    <property type="entry name" value="NAD(P)-binding Rossmann-fold domains"/>
    <property type="match status" value="1"/>
</dbReference>
<dbReference type="CDD" id="cd01337">
    <property type="entry name" value="MDH_glyoxysomal_mitochondrial"/>
    <property type="match status" value="1"/>
</dbReference>
<accession>A0AAV6Y1T1</accession>
<feature type="active site" description="Proton acceptor" evidence="11">
    <location>
        <position position="216"/>
    </location>
</feature>
<evidence type="ECO:0000256" key="3">
    <source>
        <dbReference type="ARBA" id="ARBA00011738"/>
    </source>
</evidence>
<evidence type="ECO:0000256" key="10">
    <source>
        <dbReference type="ARBA" id="ARBA00048313"/>
    </source>
</evidence>
<feature type="domain" description="Lactate/malate dehydrogenase C-terminal" evidence="17">
    <location>
        <begin position="186"/>
        <end position="371"/>
    </location>
</feature>
<feature type="binding site" evidence="12">
    <location>
        <position position="120"/>
    </location>
    <ligand>
        <name>substrate</name>
    </ligand>
</feature>
<feature type="binding site" evidence="12">
    <location>
        <position position="126"/>
    </location>
    <ligand>
        <name>substrate</name>
    </ligand>
</feature>
<feature type="binding site" evidence="12">
    <location>
        <position position="158"/>
    </location>
    <ligand>
        <name>substrate</name>
    </ligand>
</feature>
<evidence type="ECO:0000256" key="14">
    <source>
        <dbReference type="RuleBase" id="RU003369"/>
    </source>
</evidence>
<evidence type="ECO:0000259" key="17">
    <source>
        <dbReference type="Pfam" id="PF02866"/>
    </source>
</evidence>
<dbReference type="GO" id="GO:0005759">
    <property type="term" value="C:mitochondrial matrix"/>
    <property type="evidence" value="ECO:0007669"/>
    <property type="project" value="UniProtKB-SubCell"/>
</dbReference>
<feature type="binding site" evidence="13">
    <location>
        <position position="267"/>
    </location>
    <ligand>
        <name>NAD(+)</name>
        <dbReference type="ChEBI" id="CHEBI:57540"/>
    </ligand>
</feature>
<dbReference type="InterPro" id="IPR036291">
    <property type="entry name" value="NAD(P)-bd_dom_sf"/>
</dbReference>
<gene>
    <name evidence="18" type="ORF">BUALT_Bualt03G0144100</name>
</gene>
<evidence type="ECO:0000256" key="15">
    <source>
        <dbReference type="RuleBase" id="RU003405"/>
    </source>
</evidence>
<keyword evidence="6" id="KW-0809">Transit peptide</keyword>
<keyword evidence="19" id="KW-1185">Reference proteome</keyword>
<evidence type="ECO:0000256" key="13">
    <source>
        <dbReference type="PIRSR" id="PIRSR000102-3"/>
    </source>
</evidence>
<keyword evidence="5 15" id="KW-0816">Tricarboxylic acid cycle</keyword>
<dbReference type="InterPro" id="IPR001252">
    <property type="entry name" value="Malate_DH_AS"/>
</dbReference>
<dbReference type="SUPFAM" id="SSF56327">
    <property type="entry name" value="LDH C-terminal domain-like"/>
    <property type="match status" value="1"/>
</dbReference>
<dbReference type="GO" id="GO:0030060">
    <property type="term" value="F:L-malate dehydrogenase (NAD+) activity"/>
    <property type="evidence" value="ECO:0007669"/>
    <property type="project" value="UniProtKB-EC"/>
</dbReference>
<name>A0AAV6Y1T1_9LAMI</name>
<dbReference type="GO" id="GO:0006108">
    <property type="term" value="P:malate metabolic process"/>
    <property type="evidence" value="ECO:0007669"/>
    <property type="project" value="InterPro"/>
</dbReference>
<dbReference type="InterPro" id="IPR001557">
    <property type="entry name" value="L-lactate/malate_DH"/>
</dbReference>
<feature type="binding site" evidence="13">
    <location>
        <begin position="156"/>
        <end position="158"/>
    </location>
    <ligand>
        <name>NAD(+)</name>
        <dbReference type="ChEBI" id="CHEBI:57540"/>
    </ligand>
</feature>
<dbReference type="InterPro" id="IPR015955">
    <property type="entry name" value="Lactate_DH/Glyco_Ohase_4_C"/>
</dbReference>
<dbReference type="EC" id="1.1.1.37" evidence="4 15"/>
<evidence type="ECO:0000256" key="4">
    <source>
        <dbReference type="ARBA" id="ARBA00012995"/>
    </source>
</evidence>
<evidence type="ECO:0000313" key="19">
    <source>
        <dbReference type="Proteomes" id="UP000826271"/>
    </source>
</evidence>
<dbReference type="PROSITE" id="PS00068">
    <property type="entry name" value="MDH"/>
    <property type="match status" value="1"/>
</dbReference>
<dbReference type="InterPro" id="IPR001236">
    <property type="entry name" value="Lactate/malate_DH_N"/>
</dbReference>
<comment type="subcellular location">
    <subcellularLocation>
        <location evidence="1">Mitochondrion matrix</location>
    </subcellularLocation>
</comment>
<feature type="binding site" evidence="13">
    <location>
        <begin position="47"/>
        <end position="53"/>
    </location>
    <ligand>
        <name>NAD(+)</name>
        <dbReference type="ChEBI" id="CHEBI:57540"/>
    </ligand>
</feature>
<keyword evidence="7 14" id="KW-0560">Oxidoreductase</keyword>
<evidence type="ECO:0000256" key="8">
    <source>
        <dbReference type="ARBA" id="ARBA00023027"/>
    </source>
</evidence>